<dbReference type="Proteomes" id="UP000095287">
    <property type="component" value="Unplaced"/>
</dbReference>
<reference evidence="2" key="1">
    <citation type="submission" date="2016-11" db="UniProtKB">
        <authorList>
            <consortium name="WormBaseParasite"/>
        </authorList>
    </citation>
    <scope>IDENTIFICATION</scope>
</reference>
<evidence type="ECO:0000313" key="2">
    <source>
        <dbReference type="WBParaSite" id="L893_g32741.t1"/>
    </source>
</evidence>
<dbReference type="WBParaSite" id="L893_g32741.t1">
    <property type="protein sequence ID" value="L893_g32741.t1"/>
    <property type="gene ID" value="L893_g32741"/>
</dbReference>
<organism evidence="1 2">
    <name type="scientific">Steinernema glaseri</name>
    <dbReference type="NCBI Taxonomy" id="37863"/>
    <lineage>
        <taxon>Eukaryota</taxon>
        <taxon>Metazoa</taxon>
        <taxon>Ecdysozoa</taxon>
        <taxon>Nematoda</taxon>
        <taxon>Chromadorea</taxon>
        <taxon>Rhabditida</taxon>
        <taxon>Tylenchina</taxon>
        <taxon>Panagrolaimomorpha</taxon>
        <taxon>Strongyloidoidea</taxon>
        <taxon>Steinernematidae</taxon>
        <taxon>Steinernema</taxon>
    </lineage>
</organism>
<accession>A0A1I8A5D1</accession>
<keyword evidence="1" id="KW-1185">Reference proteome</keyword>
<proteinExistence type="predicted"/>
<name>A0A1I8A5D1_9BILA</name>
<dbReference type="AlphaFoldDB" id="A0A1I8A5D1"/>
<protein>
    <submittedName>
        <fullName evidence="2">Uncharacterized protein</fullName>
    </submittedName>
</protein>
<sequence length="243" mass="27241">MSSAPPMALFWLKGRLPALRALRAIRESIRKGSCLEEGLVESSRGPRECPAPLIRSLLEGNGTEVFGIGAHDLRDVEGVEQAVAPKRRMSSCSKPKLPHQARRIGDSIEGVMRQLIANARDDEDIVLEVEIDAGLPKNPISEKNERENSKHPKEYFVWGYFNQSPKVPHAYQFRSVANSKRPRSSEATSETRLTPEKDVIKKMESMTSTEYSTASSRSSISGYILPLRSGFRFLYTFDNFKSP</sequence>
<evidence type="ECO:0000313" key="1">
    <source>
        <dbReference type="Proteomes" id="UP000095287"/>
    </source>
</evidence>